<dbReference type="Proteomes" id="UP000321223">
    <property type="component" value="Unassembled WGS sequence"/>
</dbReference>
<organism evidence="1 2">
    <name type="scientific">Microcystis aeruginosa 11-30S32</name>
    <dbReference type="NCBI Taxonomy" id="2358142"/>
    <lineage>
        <taxon>Bacteria</taxon>
        <taxon>Bacillati</taxon>
        <taxon>Cyanobacteriota</taxon>
        <taxon>Cyanophyceae</taxon>
        <taxon>Oscillatoriophycideae</taxon>
        <taxon>Chroococcales</taxon>
        <taxon>Microcystaceae</taxon>
        <taxon>Microcystis</taxon>
    </lineage>
</organism>
<protein>
    <submittedName>
        <fullName evidence="1">Uncharacterized protein</fullName>
    </submittedName>
</protein>
<feature type="non-terminal residue" evidence="1">
    <location>
        <position position="41"/>
    </location>
</feature>
<evidence type="ECO:0000313" key="1">
    <source>
        <dbReference type="EMBL" id="GCA95836.1"/>
    </source>
</evidence>
<dbReference type="EMBL" id="BHVU01000486">
    <property type="protein sequence ID" value="GCA95836.1"/>
    <property type="molecule type" value="Genomic_DNA"/>
</dbReference>
<name>A0A510PPP5_MICAE</name>
<reference evidence="1 2" key="1">
    <citation type="journal article" date="2019" name="Appl. Environ. Microbiol.">
        <title>Co-occurrence of broad and narrow host-range viruses infecting the toxic bloom-forming cyanobacterium Microcystis aeruginosa.</title>
        <authorList>
            <person name="Morimoto D."/>
            <person name="Tominaga K."/>
            <person name="Nishimura Y."/>
            <person name="Yoshida N."/>
            <person name="Kimura S."/>
            <person name="Sako Y."/>
            <person name="Yoshida T."/>
        </authorList>
    </citation>
    <scope>NUCLEOTIDE SEQUENCE [LARGE SCALE GENOMIC DNA]</scope>
    <source>
        <strain evidence="1 2">11-30S32</strain>
    </source>
</reference>
<proteinExistence type="predicted"/>
<evidence type="ECO:0000313" key="2">
    <source>
        <dbReference type="Proteomes" id="UP000321223"/>
    </source>
</evidence>
<gene>
    <name evidence="1" type="ORF">MAE30S32_44880</name>
</gene>
<dbReference type="AlphaFoldDB" id="A0A510PPP5"/>
<accession>A0A510PPP5</accession>
<comment type="caution">
    <text evidence="1">The sequence shown here is derived from an EMBL/GenBank/DDBJ whole genome shotgun (WGS) entry which is preliminary data.</text>
</comment>
<sequence length="41" mass="4672">MPVVPKIDIVESVEDVKELMKQQKSSLAYAKVQSLYFLKMG</sequence>